<dbReference type="EMBL" id="CABFNB010000118">
    <property type="protein sequence ID" value="VTZ63578.1"/>
    <property type="molecule type" value="Genomic_DNA"/>
</dbReference>
<dbReference type="PROSITE" id="PS51257">
    <property type="entry name" value="PROKAR_LIPOPROTEIN"/>
    <property type="match status" value="1"/>
</dbReference>
<evidence type="ECO:0000313" key="7">
    <source>
        <dbReference type="EMBL" id="VTZ63578.1"/>
    </source>
</evidence>
<accession>A0A508X181</accession>
<evidence type="ECO:0000256" key="5">
    <source>
        <dbReference type="SAM" id="MobiDB-lite"/>
    </source>
</evidence>
<dbReference type="Pfam" id="PF04828">
    <property type="entry name" value="GFA"/>
    <property type="match status" value="1"/>
</dbReference>
<dbReference type="PANTHER" id="PTHR33337">
    <property type="entry name" value="GFA DOMAIN-CONTAINING PROTEIN"/>
    <property type="match status" value="1"/>
</dbReference>
<dbReference type="Gene3D" id="3.90.1590.10">
    <property type="entry name" value="glutathione-dependent formaldehyde- activating enzyme (gfa)"/>
    <property type="match status" value="1"/>
</dbReference>
<reference evidence="7" key="1">
    <citation type="submission" date="2019-06" db="EMBL/GenBank/DDBJ databases">
        <authorList>
            <person name="Le Quere A."/>
            <person name="Colella S."/>
        </authorList>
    </citation>
    <scope>NUCLEOTIDE SEQUENCE</scope>
    <source>
        <strain evidence="7">EmedicaeMD41</strain>
    </source>
</reference>
<gene>
    <name evidence="7" type="ORF">EMEDMD4_500134</name>
</gene>
<sequence length="150" mass="16435">MAAMGFRHQAETEIKDMPGANLITGGCLCGKRRYAFKGPPSHVGYCHCSMCRRATGGPFAVLVRTEKLSVQWSAPPALYRSSPIAVRGFCPDCGSPLFLQYDDDPRLRFTAGTLDRPDGLAPTDHYGVESRLPWDDSGPGLPAEETKERF</sequence>
<protein>
    <submittedName>
        <fullName evidence="7">Glutathione-dependent formaldehyde-activating GFA</fullName>
    </submittedName>
</protein>
<evidence type="ECO:0000256" key="4">
    <source>
        <dbReference type="ARBA" id="ARBA00023239"/>
    </source>
</evidence>
<evidence type="ECO:0000256" key="2">
    <source>
        <dbReference type="ARBA" id="ARBA00022723"/>
    </source>
</evidence>
<keyword evidence="2" id="KW-0479">Metal-binding</keyword>
<proteinExistence type="inferred from homology"/>
<dbReference type="Proteomes" id="UP000507954">
    <property type="component" value="Unassembled WGS sequence"/>
</dbReference>
<dbReference type="AlphaFoldDB" id="A0A508X181"/>
<keyword evidence="4" id="KW-0456">Lyase</keyword>
<keyword evidence="3" id="KW-0862">Zinc</keyword>
<evidence type="ECO:0000259" key="6">
    <source>
        <dbReference type="PROSITE" id="PS51891"/>
    </source>
</evidence>
<comment type="similarity">
    <text evidence="1">Belongs to the Gfa family.</text>
</comment>
<dbReference type="GO" id="GO:0016846">
    <property type="term" value="F:carbon-sulfur lyase activity"/>
    <property type="evidence" value="ECO:0007669"/>
    <property type="project" value="InterPro"/>
</dbReference>
<evidence type="ECO:0000256" key="1">
    <source>
        <dbReference type="ARBA" id="ARBA00005495"/>
    </source>
</evidence>
<feature type="region of interest" description="Disordered" evidence="5">
    <location>
        <begin position="113"/>
        <end position="150"/>
    </location>
</feature>
<dbReference type="PANTHER" id="PTHR33337:SF40">
    <property type="entry name" value="CENP-V_GFA DOMAIN-CONTAINING PROTEIN-RELATED"/>
    <property type="match status" value="1"/>
</dbReference>
<dbReference type="InterPro" id="IPR006913">
    <property type="entry name" value="CENP-V/GFA"/>
</dbReference>
<dbReference type="PROSITE" id="PS51891">
    <property type="entry name" value="CENP_V_GFA"/>
    <property type="match status" value="1"/>
</dbReference>
<organism evidence="7">
    <name type="scientific">Sinorhizobium medicae</name>
    <dbReference type="NCBI Taxonomy" id="110321"/>
    <lineage>
        <taxon>Bacteria</taxon>
        <taxon>Pseudomonadati</taxon>
        <taxon>Pseudomonadota</taxon>
        <taxon>Alphaproteobacteria</taxon>
        <taxon>Hyphomicrobiales</taxon>
        <taxon>Rhizobiaceae</taxon>
        <taxon>Sinorhizobium/Ensifer group</taxon>
        <taxon>Sinorhizobium</taxon>
    </lineage>
</organism>
<dbReference type="GO" id="GO:0046872">
    <property type="term" value="F:metal ion binding"/>
    <property type="evidence" value="ECO:0007669"/>
    <property type="project" value="UniProtKB-KW"/>
</dbReference>
<name>A0A508X181_9HYPH</name>
<dbReference type="SUPFAM" id="SSF51316">
    <property type="entry name" value="Mss4-like"/>
    <property type="match status" value="1"/>
</dbReference>
<feature type="domain" description="CENP-V/GFA" evidence="6">
    <location>
        <begin position="23"/>
        <end position="135"/>
    </location>
</feature>
<evidence type="ECO:0000256" key="3">
    <source>
        <dbReference type="ARBA" id="ARBA00022833"/>
    </source>
</evidence>
<dbReference type="InterPro" id="IPR011057">
    <property type="entry name" value="Mss4-like_sf"/>
</dbReference>